<dbReference type="SUPFAM" id="SSF109854">
    <property type="entry name" value="DinB/YfiT-like putative metalloenzymes"/>
    <property type="match status" value="2"/>
</dbReference>
<feature type="domain" description="Mycothiol-dependent maleylpyruvate isomerase metal-binding" evidence="2">
    <location>
        <begin position="165"/>
        <end position="216"/>
    </location>
</feature>
<feature type="region of interest" description="Disordered" evidence="1">
    <location>
        <begin position="139"/>
        <end position="161"/>
    </location>
</feature>
<evidence type="ECO:0000259" key="2">
    <source>
        <dbReference type="Pfam" id="PF11716"/>
    </source>
</evidence>
<organism evidence="3 4">
    <name type="scientific">Micromonospora zingiberis</name>
    <dbReference type="NCBI Taxonomy" id="2053011"/>
    <lineage>
        <taxon>Bacteria</taxon>
        <taxon>Bacillati</taxon>
        <taxon>Actinomycetota</taxon>
        <taxon>Actinomycetes</taxon>
        <taxon>Micromonosporales</taxon>
        <taxon>Micromonosporaceae</taxon>
        <taxon>Micromonospora</taxon>
    </lineage>
</organism>
<gene>
    <name evidence="3" type="ORF">E0H26_12745</name>
</gene>
<name>A0A4R0GL95_9ACTN</name>
<comment type="caution">
    <text evidence="3">The sequence shown here is derived from an EMBL/GenBank/DDBJ whole genome shotgun (WGS) entry which is preliminary data.</text>
</comment>
<evidence type="ECO:0000313" key="4">
    <source>
        <dbReference type="Proteomes" id="UP000292274"/>
    </source>
</evidence>
<dbReference type="Gene3D" id="1.20.120.450">
    <property type="entry name" value="dinb family like domain"/>
    <property type="match status" value="2"/>
</dbReference>
<protein>
    <recommendedName>
        <fullName evidence="2">Mycothiol-dependent maleylpyruvate isomerase metal-binding domain-containing protein</fullName>
    </recommendedName>
</protein>
<evidence type="ECO:0000313" key="3">
    <source>
        <dbReference type="EMBL" id="TCB97153.1"/>
    </source>
</evidence>
<keyword evidence="4" id="KW-1185">Reference proteome</keyword>
<dbReference type="RefSeq" id="WP_131303822.1">
    <property type="nucleotide sequence ID" value="NZ_SJJR01000007.1"/>
</dbReference>
<reference evidence="3 4" key="1">
    <citation type="submission" date="2019-02" db="EMBL/GenBank/DDBJ databases">
        <title>Jishengella sp. nov., isolated from a root of Zingiber montanum.</title>
        <authorList>
            <person name="Kuncharoen N."/>
            <person name="Kudo T."/>
            <person name="Masahiro Y."/>
            <person name="Ohkuma M."/>
            <person name="Tanasupawat S."/>
        </authorList>
    </citation>
    <scope>NUCLEOTIDE SEQUENCE [LARGE SCALE GENOMIC DNA]</scope>
    <source>
        <strain evidence="3 4">PLAI 1-1</strain>
    </source>
</reference>
<dbReference type="Pfam" id="PF11716">
    <property type="entry name" value="MDMPI_N"/>
    <property type="match status" value="2"/>
</dbReference>
<feature type="compositionally biased region" description="Gly residues" evidence="1">
    <location>
        <begin position="143"/>
        <end position="161"/>
    </location>
</feature>
<dbReference type="Proteomes" id="UP000292274">
    <property type="component" value="Unassembled WGS sequence"/>
</dbReference>
<dbReference type="EMBL" id="SJJR01000007">
    <property type="protein sequence ID" value="TCB97153.1"/>
    <property type="molecule type" value="Genomic_DNA"/>
</dbReference>
<dbReference type="InterPro" id="IPR024344">
    <property type="entry name" value="MDMPI_metal-binding"/>
</dbReference>
<evidence type="ECO:0000256" key="1">
    <source>
        <dbReference type="SAM" id="MobiDB-lite"/>
    </source>
</evidence>
<dbReference type="AlphaFoldDB" id="A0A4R0GL95"/>
<proteinExistence type="predicted"/>
<dbReference type="GO" id="GO:0046872">
    <property type="term" value="F:metal ion binding"/>
    <property type="evidence" value="ECO:0007669"/>
    <property type="project" value="InterPro"/>
</dbReference>
<sequence>MSGERSAEQSAELSESGERVGDLDLVRAAFRDECARLTEVLATLDPADLDRPTRCAPWTLAELLAHVRTGAGRLVDMLAAPAPTGALVDAAGYFGAAKFTPDVDAARIGAAQAEAARVESARAETSGIDAGQVEAGRGRVEGRGWGQGRSGPGRPWSGGGAGPGVDFERAWRATLAAVDAHPPERVVRTRHGDAMTVPEFLRTRVVEVGVHGLDLAAALDRPPWLTATASRVIADLLTGGRRLPAELGWDRLTLIAKVTGRAGCSRAEQAVLSGVGLPLLSFGR</sequence>
<accession>A0A4R0GL95</accession>
<dbReference type="InterPro" id="IPR034660">
    <property type="entry name" value="DinB/YfiT-like"/>
</dbReference>
<feature type="domain" description="Mycothiol-dependent maleylpyruvate isomerase metal-binding" evidence="2">
    <location>
        <begin position="30"/>
        <end position="125"/>
    </location>
</feature>
<dbReference type="OrthoDB" id="3677409at2"/>